<dbReference type="GO" id="GO:0016757">
    <property type="term" value="F:glycosyltransferase activity"/>
    <property type="evidence" value="ECO:0007669"/>
    <property type="project" value="UniProtKB-KW"/>
</dbReference>
<keyword evidence="1" id="KW-0808">Transferase</keyword>
<accession>A0ABP0RQH6</accession>
<keyword evidence="1" id="KW-0328">Glycosyltransferase</keyword>
<comment type="caution">
    <text evidence="1">The sequence shown here is derived from an EMBL/GenBank/DDBJ whole genome shotgun (WGS) entry which is preliminary data.</text>
</comment>
<proteinExistence type="predicted"/>
<organism evidence="1 2">
    <name type="scientific">Durusdinium trenchii</name>
    <dbReference type="NCBI Taxonomy" id="1381693"/>
    <lineage>
        <taxon>Eukaryota</taxon>
        <taxon>Sar</taxon>
        <taxon>Alveolata</taxon>
        <taxon>Dinophyceae</taxon>
        <taxon>Suessiales</taxon>
        <taxon>Symbiodiniaceae</taxon>
        <taxon>Durusdinium</taxon>
    </lineage>
</organism>
<sequence>MGAKIIVNGTQVSLNGLVMKAHPITLNEDGTVSSVGKIWQLNGWLEDERVEFKEAPSKEVMQHARSVIWTKASSERMEAWTEQMKGLGYAGSSSNPLNRGVEGCCPGTSDAHAKLVEDNEDKDKAELKLLNDLISKWRIDGVSQVPPRKVIPDFSNRGHTGLSVEHVHYLATSFKEKGFQKRKGNEGHDIPVLVLGSPERVESDREGLECESSDSELGRKSIESPGIYNDQKYTINNDRDLKEAVYQGVGSIVLKGEIPLRDRETISKLLNSKREFKWNVNSDGSLNITDAYEDTTTCKQFEVGV</sequence>
<name>A0ABP0RQH6_9DINO</name>
<protein>
    <submittedName>
        <fullName evidence="1">Anthranilate phosphoribosyltransferase</fullName>
    </submittedName>
</protein>
<reference evidence="1 2" key="1">
    <citation type="submission" date="2024-02" db="EMBL/GenBank/DDBJ databases">
        <authorList>
            <person name="Chen Y."/>
            <person name="Shah S."/>
            <person name="Dougan E. K."/>
            <person name="Thang M."/>
            <person name="Chan C."/>
        </authorList>
    </citation>
    <scope>NUCLEOTIDE SEQUENCE [LARGE SCALE GENOMIC DNA]</scope>
</reference>
<gene>
    <name evidence="1" type="ORF">SCF082_LOCUS47438</name>
</gene>
<evidence type="ECO:0000313" key="2">
    <source>
        <dbReference type="Proteomes" id="UP001642464"/>
    </source>
</evidence>
<dbReference type="EMBL" id="CAXAMM010041829">
    <property type="protein sequence ID" value="CAK9101441.1"/>
    <property type="molecule type" value="Genomic_DNA"/>
</dbReference>
<keyword evidence="2" id="KW-1185">Reference proteome</keyword>
<dbReference type="Proteomes" id="UP001642464">
    <property type="component" value="Unassembled WGS sequence"/>
</dbReference>
<evidence type="ECO:0000313" key="1">
    <source>
        <dbReference type="EMBL" id="CAK9101441.1"/>
    </source>
</evidence>